<dbReference type="FunFam" id="3.30.70.330:FF:000091">
    <property type="entry name" value="Polyadenylate-binding protein"/>
    <property type="match status" value="1"/>
</dbReference>
<keyword evidence="3" id="KW-0694">RNA-binding</keyword>
<evidence type="ECO:0000313" key="6">
    <source>
        <dbReference type="Proteomes" id="UP001152795"/>
    </source>
</evidence>
<dbReference type="InterPro" id="IPR002004">
    <property type="entry name" value="PABP_HYD_C"/>
</dbReference>
<feature type="region of interest" description="Disordered" evidence="4">
    <location>
        <begin position="840"/>
        <end position="884"/>
    </location>
</feature>
<protein>
    <submittedName>
        <fullName evidence="5">Polyadenylate-binding 4-like</fullName>
    </submittedName>
</protein>
<feature type="compositionally biased region" description="Low complexity" evidence="4">
    <location>
        <begin position="669"/>
        <end position="686"/>
    </location>
</feature>
<dbReference type="GO" id="GO:0003723">
    <property type="term" value="F:RNA binding"/>
    <property type="evidence" value="ECO:0007669"/>
    <property type="project" value="UniProtKB-UniRule"/>
</dbReference>
<dbReference type="CDD" id="cd12381">
    <property type="entry name" value="RRM4_I_PABPs"/>
    <property type="match status" value="1"/>
</dbReference>
<dbReference type="Proteomes" id="UP001152795">
    <property type="component" value="Unassembled WGS sequence"/>
</dbReference>
<evidence type="ECO:0000256" key="4">
    <source>
        <dbReference type="SAM" id="MobiDB-lite"/>
    </source>
</evidence>
<feature type="region of interest" description="Disordered" evidence="4">
    <location>
        <begin position="644"/>
        <end position="695"/>
    </location>
</feature>
<dbReference type="SMART" id="SM00360">
    <property type="entry name" value="RRM"/>
    <property type="match status" value="4"/>
</dbReference>
<sequence length="981" mass="106296">MNTAAPSSYPMATLYVGDLAPDVNEAVLFDKFSATGPVVSIRVCRDLATRRSLGYAYVNFQQSADAERALDTMNFTPIKGRPCRIMWCQRDPSLRRSVVGSIFIKNLDKSIDNKALYDTFSAFGNILSCKISLDENEGSKSFGYVHFETQEAADQAIEKVNGMLLNDKKVFVGKWMSKKERIEQLGGAPRKFTNIYVKNFGDDFSDEEMKKLFEPFGEIQSMRIMRTEDGKSRGFGFVSFAEPDSAGQAVDEINEKEVNGKILYCGQAELRRRFQQQKMERINQFQGVNLCIKNLEETIDDTRLRKEFESYGTITSAKVMRDDKGNSKGFGFVCFQSPEEATKAVTEKNGQIVMTKPLYVALAQRKEERQAQLAAQHMQRVAGRMIQQGTQPVGQMFTGGFYPAMATFPPEAGQRPALFPLQVEQRNQKQMLGERLFPLIQQTHPDMAGLEMPDMSGQRVNPVPGAGPRSQKYRPAVNKAGAGMPGMSGQRFSPVSGAGPRSQKYRPAVNKAGTEMPANAANSSTGGVAIPNQDLLNPSVLAQASPPGQKQMLGGRLFPLIQQTHPDLAGKITGMLLEIDNAELLHMLEYREALAAKVEEAVSVLQAHQAGLEMPDMSGQRVNPVPGAGPRSQKYRPAVNKAGAEMPGMSGQRISPVPGAGPRSQKYRPAVNPVGAAQQPPANAANSSTGGVAIPNQDLLNPSVLAQASPPDQKQMLGGRLFPLIQQTHPDLAGKITGMLLEIDNAELLHMLEYREALAAKVEEAVSVLQAHQAGLEMPDMSGQRVNPVPGAGPRSQKYRPAVNKAGAGMPGMSGQRFSPVSGAGPRSQKYRPAVNKAGAEMPGMSGQRVSPVPGAGPRSQKYRPAVNPVGAAQQPPANAANSSTGGVAIPNQDLLNPSVLAQASPPDQKQMLGGRLFPLIQQTHPDLAGKITGMLLEIDNAELLHMLEYREALAAKVEEAVSVLQAHQAREQTPAEQPKK</sequence>
<dbReference type="PANTHER" id="PTHR24012">
    <property type="entry name" value="RNA BINDING PROTEIN"/>
    <property type="match status" value="1"/>
</dbReference>
<proteinExistence type="inferred from homology"/>
<dbReference type="SMART" id="SM00517">
    <property type="entry name" value="PolyA"/>
    <property type="match status" value="4"/>
</dbReference>
<dbReference type="NCBIfam" id="TIGR01628">
    <property type="entry name" value="PABP-1234"/>
    <property type="match status" value="1"/>
</dbReference>
<dbReference type="Pfam" id="PF00658">
    <property type="entry name" value="MLLE"/>
    <property type="match status" value="3"/>
</dbReference>
<keyword evidence="2" id="KW-0677">Repeat</keyword>
<dbReference type="CDD" id="cd12379">
    <property type="entry name" value="RRM2_I_PABPs"/>
    <property type="match status" value="1"/>
</dbReference>
<accession>A0A6S7GP37</accession>
<dbReference type="Pfam" id="PF00076">
    <property type="entry name" value="RRM_1"/>
    <property type="match status" value="4"/>
</dbReference>
<gene>
    <name evidence="5" type="ORF">PACLA_8A078821</name>
</gene>
<dbReference type="InterPro" id="IPR045305">
    <property type="entry name" value="RRM2_I_PABPs"/>
</dbReference>
<name>A0A6S7GP37_PARCT</name>
<keyword evidence="6" id="KW-1185">Reference proteome</keyword>
<dbReference type="GO" id="GO:0005737">
    <property type="term" value="C:cytoplasm"/>
    <property type="evidence" value="ECO:0007669"/>
    <property type="project" value="UniProtKB-ARBA"/>
</dbReference>
<dbReference type="OrthoDB" id="19742at2759"/>
<dbReference type="Gene3D" id="3.30.70.330">
    <property type="match status" value="4"/>
</dbReference>
<dbReference type="AlphaFoldDB" id="A0A6S7GP37"/>
<dbReference type="InterPro" id="IPR035979">
    <property type="entry name" value="RBD_domain_sf"/>
</dbReference>
<dbReference type="FunFam" id="3.30.70.330:FF:000003">
    <property type="entry name" value="Polyadenylate-binding protein"/>
    <property type="match status" value="1"/>
</dbReference>
<dbReference type="InterPro" id="IPR036053">
    <property type="entry name" value="PABP-dom"/>
</dbReference>
<dbReference type="SUPFAM" id="SSF63570">
    <property type="entry name" value="PABC (PABP) domain"/>
    <property type="match status" value="4"/>
</dbReference>
<organism evidence="5 6">
    <name type="scientific">Paramuricea clavata</name>
    <name type="common">Red gorgonian</name>
    <name type="synonym">Violescent sea-whip</name>
    <dbReference type="NCBI Taxonomy" id="317549"/>
    <lineage>
        <taxon>Eukaryota</taxon>
        <taxon>Metazoa</taxon>
        <taxon>Cnidaria</taxon>
        <taxon>Anthozoa</taxon>
        <taxon>Octocorallia</taxon>
        <taxon>Malacalcyonacea</taxon>
        <taxon>Plexauridae</taxon>
        <taxon>Paramuricea</taxon>
    </lineage>
</organism>
<evidence type="ECO:0000256" key="2">
    <source>
        <dbReference type="ARBA" id="ARBA00022737"/>
    </source>
</evidence>
<comment type="caution">
    <text evidence="5">The sequence shown here is derived from an EMBL/GenBank/DDBJ whole genome shotgun (WGS) entry which is preliminary data.</text>
</comment>
<dbReference type="EMBL" id="CACRXK020001824">
    <property type="protein sequence ID" value="CAB3991306.1"/>
    <property type="molecule type" value="Genomic_DNA"/>
</dbReference>
<dbReference type="InterPro" id="IPR012677">
    <property type="entry name" value="Nucleotide-bd_a/b_plait_sf"/>
</dbReference>
<comment type="similarity">
    <text evidence="1">Belongs to the polyadenylate-binding protein type-1 family.</text>
</comment>
<dbReference type="FunFam" id="1.10.1900.10:FF:000004">
    <property type="entry name" value="Polyadenylate-binding protein"/>
    <property type="match status" value="3"/>
</dbReference>
<dbReference type="PROSITE" id="PS51309">
    <property type="entry name" value="PABC"/>
    <property type="match status" value="3"/>
</dbReference>
<dbReference type="CDD" id="cd12380">
    <property type="entry name" value="RRM3_I_PABPs"/>
    <property type="match status" value="1"/>
</dbReference>
<dbReference type="CDD" id="cd12378">
    <property type="entry name" value="RRM1_I_PABPs"/>
    <property type="match status" value="1"/>
</dbReference>
<reference evidence="5" key="1">
    <citation type="submission" date="2020-04" db="EMBL/GenBank/DDBJ databases">
        <authorList>
            <person name="Alioto T."/>
            <person name="Alioto T."/>
            <person name="Gomez Garrido J."/>
        </authorList>
    </citation>
    <scope>NUCLEOTIDE SEQUENCE</scope>
    <source>
        <strain evidence="5">A484AB</strain>
    </source>
</reference>
<dbReference type="InterPro" id="IPR034364">
    <property type="entry name" value="PABP_RRM1"/>
</dbReference>
<evidence type="ECO:0000256" key="3">
    <source>
        <dbReference type="ARBA" id="ARBA00022884"/>
    </source>
</evidence>
<dbReference type="InterPro" id="IPR000504">
    <property type="entry name" value="RRM_dom"/>
</dbReference>
<dbReference type="Gene3D" id="1.10.1900.10">
    <property type="entry name" value="c-terminal domain of poly(a) binding protein"/>
    <property type="match status" value="4"/>
</dbReference>
<evidence type="ECO:0000256" key="1">
    <source>
        <dbReference type="ARBA" id="ARBA00008557"/>
    </source>
</evidence>
<evidence type="ECO:0000313" key="5">
    <source>
        <dbReference type="EMBL" id="CAB3991306.1"/>
    </source>
</evidence>
<dbReference type="FunFam" id="3.30.70.330:FF:000021">
    <property type="entry name" value="Polyadenylate-binding protein"/>
    <property type="match status" value="1"/>
</dbReference>
<dbReference type="InterPro" id="IPR006515">
    <property type="entry name" value="PABP_1234"/>
</dbReference>
<dbReference type="PROSITE" id="PS50102">
    <property type="entry name" value="RRM"/>
    <property type="match status" value="4"/>
</dbReference>
<feature type="compositionally biased region" description="Low complexity" evidence="4">
    <location>
        <begin position="865"/>
        <end position="882"/>
    </location>
</feature>
<dbReference type="SUPFAM" id="SSF54928">
    <property type="entry name" value="RNA-binding domain, RBD"/>
    <property type="match status" value="2"/>
</dbReference>